<reference evidence="6 7" key="1">
    <citation type="submission" date="2018-09" db="EMBL/GenBank/DDBJ databases">
        <title>Comparative genomics of Leucobacter spp.</title>
        <authorList>
            <person name="Reis A.C."/>
            <person name="Kolvenbach B.A."/>
            <person name="Corvini P.F.X."/>
            <person name="Nunes O.C."/>
        </authorList>
    </citation>
    <scope>NUCLEOTIDE SEQUENCE [LARGE SCALE GENOMIC DNA]</scope>
    <source>
        <strain evidence="6 7">L-1</strain>
    </source>
</reference>
<dbReference type="SUPFAM" id="SSF46785">
    <property type="entry name" value="Winged helix' DNA-binding domain"/>
    <property type="match status" value="2"/>
</dbReference>
<keyword evidence="2" id="KW-0238">DNA-binding</keyword>
<dbReference type="Pfam" id="PF01037">
    <property type="entry name" value="AsnC_trans_reg"/>
    <property type="match status" value="1"/>
</dbReference>
<evidence type="ECO:0000313" key="7">
    <source>
        <dbReference type="Proteomes" id="UP001646141"/>
    </source>
</evidence>
<dbReference type="Gene3D" id="1.10.10.10">
    <property type="entry name" value="Winged helix-like DNA-binding domain superfamily/Winged helix DNA-binding domain"/>
    <property type="match status" value="2"/>
</dbReference>
<sequence>MAAPGLNHLQQRIVAALQVDGRASWRKIAEALGEPERTVTRHGSDLLESGRVVVAAVTHYEHQMILACESTAGTALLSSEALAQRHDVTFCYLTTGRAEVVAEIGYHDNLRELLTLQLPATAGLRSFAAFPVLKYFKTIRGWRSGALTPAEEQTLLARTGHDRTEWTLPETRGPKDDEILRTLREDGRVSLEALARRTKMSETSVARRLEWLLGSGQCSIRALVEPALVGYPVESMLWVQVPPHRVEALGQQLSAWPEVRYAAAITGDYQLVLNLTAATHAELYALLAHPVWSSDVTHLRTDLIVEARKRGGRLLSRG</sequence>
<name>A0ABS1SQN0_9MICO</name>
<accession>A0ABS1SQN0</accession>
<evidence type="ECO:0000259" key="5">
    <source>
        <dbReference type="Pfam" id="PF13404"/>
    </source>
</evidence>
<dbReference type="PANTHER" id="PTHR30154">
    <property type="entry name" value="LEUCINE-RESPONSIVE REGULATORY PROTEIN"/>
    <property type="match status" value="1"/>
</dbReference>
<dbReference type="PANTHER" id="PTHR30154:SF34">
    <property type="entry name" value="TRANSCRIPTIONAL REGULATOR AZLB"/>
    <property type="match status" value="1"/>
</dbReference>
<gene>
    <name evidence="6" type="ORF">D3226_10095</name>
</gene>
<dbReference type="Gene3D" id="3.30.70.920">
    <property type="match status" value="1"/>
</dbReference>
<dbReference type="SMART" id="SM00344">
    <property type="entry name" value="HTH_ASNC"/>
    <property type="match status" value="1"/>
</dbReference>
<dbReference type="InterPro" id="IPR019887">
    <property type="entry name" value="Tscrpt_reg_AsnC/Lrp_C"/>
</dbReference>
<feature type="domain" description="HTH asnC-type" evidence="5">
    <location>
        <begin position="11"/>
        <end position="41"/>
    </location>
</feature>
<keyword evidence="7" id="KW-1185">Reference proteome</keyword>
<evidence type="ECO:0000256" key="3">
    <source>
        <dbReference type="ARBA" id="ARBA00023163"/>
    </source>
</evidence>
<dbReference type="InterPro" id="IPR019888">
    <property type="entry name" value="Tscrpt_reg_AsnC-like"/>
</dbReference>
<organism evidence="6 7">
    <name type="scientific">Leucobacter chromiireducens subsp. chromiireducens</name>
    <dbReference type="NCBI Taxonomy" id="660067"/>
    <lineage>
        <taxon>Bacteria</taxon>
        <taxon>Bacillati</taxon>
        <taxon>Actinomycetota</taxon>
        <taxon>Actinomycetes</taxon>
        <taxon>Micrococcales</taxon>
        <taxon>Microbacteriaceae</taxon>
        <taxon>Leucobacter</taxon>
    </lineage>
</organism>
<dbReference type="SUPFAM" id="SSF54909">
    <property type="entry name" value="Dimeric alpha+beta barrel"/>
    <property type="match status" value="1"/>
</dbReference>
<evidence type="ECO:0000259" key="4">
    <source>
        <dbReference type="Pfam" id="PF01037"/>
    </source>
</evidence>
<dbReference type="Proteomes" id="UP001646141">
    <property type="component" value="Unassembled WGS sequence"/>
</dbReference>
<comment type="caution">
    <text evidence="6">The sequence shown here is derived from an EMBL/GenBank/DDBJ whole genome shotgun (WGS) entry which is preliminary data.</text>
</comment>
<dbReference type="Pfam" id="PF13404">
    <property type="entry name" value="HTH_AsnC-type"/>
    <property type="match status" value="2"/>
</dbReference>
<proteinExistence type="predicted"/>
<evidence type="ECO:0000256" key="2">
    <source>
        <dbReference type="ARBA" id="ARBA00023125"/>
    </source>
</evidence>
<keyword evidence="1" id="KW-0805">Transcription regulation</keyword>
<dbReference type="InterPro" id="IPR011008">
    <property type="entry name" value="Dimeric_a/b-barrel"/>
</dbReference>
<protein>
    <submittedName>
        <fullName evidence="6">Lrp/AsnC family transcriptional regulator</fullName>
    </submittedName>
</protein>
<dbReference type="InterPro" id="IPR000485">
    <property type="entry name" value="AsnC-type_HTH_dom"/>
</dbReference>
<evidence type="ECO:0000313" key="6">
    <source>
        <dbReference type="EMBL" id="MBL3690309.1"/>
    </source>
</evidence>
<dbReference type="EMBL" id="QYAD01000003">
    <property type="protein sequence ID" value="MBL3690309.1"/>
    <property type="molecule type" value="Genomic_DNA"/>
</dbReference>
<evidence type="ECO:0000256" key="1">
    <source>
        <dbReference type="ARBA" id="ARBA00023015"/>
    </source>
</evidence>
<feature type="domain" description="HTH asnC-type" evidence="5">
    <location>
        <begin position="176"/>
        <end position="210"/>
    </location>
</feature>
<dbReference type="InterPro" id="IPR036390">
    <property type="entry name" value="WH_DNA-bd_sf"/>
</dbReference>
<keyword evidence="3" id="KW-0804">Transcription</keyword>
<dbReference type="RefSeq" id="WP_202382413.1">
    <property type="nucleotide sequence ID" value="NZ_QYAD01000003.1"/>
</dbReference>
<feature type="domain" description="Transcription regulator AsnC/Lrp ligand binding" evidence="4">
    <location>
        <begin position="238"/>
        <end position="289"/>
    </location>
</feature>
<dbReference type="InterPro" id="IPR036388">
    <property type="entry name" value="WH-like_DNA-bd_sf"/>
</dbReference>